<dbReference type="InterPro" id="IPR036318">
    <property type="entry name" value="FAD-bd_PCMH-like_sf"/>
</dbReference>
<dbReference type="EMBL" id="LWCS01000001">
    <property type="protein sequence ID" value="OAN42554.1"/>
    <property type="molecule type" value="Genomic_DNA"/>
</dbReference>
<feature type="domain" description="FAD-binding PCMH-type" evidence="1">
    <location>
        <begin position="1"/>
        <end position="179"/>
    </location>
</feature>
<dbReference type="GO" id="GO:0016491">
    <property type="term" value="F:oxidoreductase activity"/>
    <property type="evidence" value="ECO:0007669"/>
    <property type="project" value="InterPro"/>
</dbReference>
<accession>A0A178M5C2</accession>
<protein>
    <submittedName>
        <fullName evidence="2">FAD-binding molybdopterin dehydrogenase</fullName>
    </submittedName>
</protein>
<name>A0A178M5C2_MYCIR</name>
<dbReference type="InterPro" id="IPR002346">
    <property type="entry name" value="Mopterin_DH_FAD-bd"/>
</dbReference>
<dbReference type="PANTHER" id="PTHR42659">
    <property type="entry name" value="XANTHINE DEHYDROGENASE SUBUNIT C-RELATED"/>
    <property type="match status" value="1"/>
</dbReference>
<organism evidence="2 3">
    <name type="scientific">Mycolicibacterium iranicum</name>
    <name type="common">Mycobacterium iranicum</name>
    <dbReference type="NCBI Taxonomy" id="912594"/>
    <lineage>
        <taxon>Bacteria</taxon>
        <taxon>Bacillati</taxon>
        <taxon>Actinomycetota</taxon>
        <taxon>Actinomycetes</taxon>
        <taxon>Mycobacteriales</taxon>
        <taxon>Mycobacteriaceae</taxon>
        <taxon>Mycolicibacterium</taxon>
    </lineage>
</organism>
<evidence type="ECO:0000313" key="3">
    <source>
        <dbReference type="Proteomes" id="UP000078396"/>
    </source>
</evidence>
<dbReference type="Gene3D" id="3.30.465.10">
    <property type="match status" value="1"/>
</dbReference>
<gene>
    <name evidence="2" type="ORF">A4X20_01320</name>
</gene>
<dbReference type="InterPro" id="IPR051312">
    <property type="entry name" value="Diverse_Substr_Oxidored"/>
</dbReference>
<dbReference type="AlphaFoldDB" id="A0A178M5C2"/>
<evidence type="ECO:0000313" key="2">
    <source>
        <dbReference type="EMBL" id="OAN42554.1"/>
    </source>
</evidence>
<dbReference type="SUPFAM" id="SSF56176">
    <property type="entry name" value="FAD-binding/transporter-associated domain-like"/>
    <property type="match status" value="1"/>
</dbReference>
<dbReference type="PANTHER" id="PTHR42659:SF9">
    <property type="entry name" value="XANTHINE DEHYDROGENASE FAD-BINDING SUBUNIT XDHB-RELATED"/>
    <property type="match status" value="1"/>
</dbReference>
<comment type="caution">
    <text evidence="2">The sequence shown here is derived from an EMBL/GenBank/DDBJ whole genome shotgun (WGS) entry which is preliminary data.</text>
</comment>
<dbReference type="InterPro" id="IPR016169">
    <property type="entry name" value="FAD-bd_PCMH_sub2"/>
</dbReference>
<dbReference type="Proteomes" id="UP000078396">
    <property type="component" value="Unassembled WGS sequence"/>
</dbReference>
<dbReference type="GO" id="GO:0071949">
    <property type="term" value="F:FAD binding"/>
    <property type="evidence" value="ECO:0007669"/>
    <property type="project" value="InterPro"/>
</dbReference>
<reference evidence="2 3" key="1">
    <citation type="submission" date="2016-04" db="EMBL/GenBank/DDBJ databases">
        <title>Draft Genome Sequences of Staphylococcus capitis Strain H36, S. capitis Strain H65, S. cohnii Strain H62, S. hominis Strain H69, Mycobacterium iranicum Strain H39, Plantibacter sp. Strain H53, Pseudomonas oryzihabitans Strain H72, and Microbacterium sp. Strain H83, isolated from residential settings.</title>
        <authorList>
            <person name="Lymperopoulou D."/>
            <person name="Adams R.I."/>
            <person name="Lindow S."/>
            <person name="Coil D.A."/>
            <person name="Jospin G."/>
            <person name="Eisen J.A."/>
        </authorList>
    </citation>
    <scope>NUCLEOTIDE SEQUENCE [LARGE SCALE GENOMIC DNA]</scope>
    <source>
        <strain evidence="2 3">H39</strain>
    </source>
</reference>
<sequence>MDLHTVETVHAPTRRDAVFPLGPADAVLAGGTWLFSEPQPHLVRLVDITALGWEPITMSDAGIELAATCTIAEVAALSTTLPDTHPEWAAAPLFRRCATALVAAQKIWRTATVGGNICLSLPAGSMISLSSSLDATLTVWRGADESYTSSVEGFVTGFTSNILQTGDVLRSIQLPAAALRAHTAVRSLAQSPLGRSGVVVIGRRDLPADGGAYTLSVTAATLRPLVFRFPAVPDSDTLRTTLTEIPESAWNDDLHGDPDWRAAMTMLLAEQVRDELA</sequence>
<dbReference type="InterPro" id="IPR016166">
    <property type="entry name" value="FAD-bd_PCMH"/>
</dbReference>
<dbReference type="PROSITE" id="PS51387">
    <property type="entry name" value="FAD_PCMH"/>
    <property type="match status" value="1"/>
</dbReference>
<dbReference type="Pfam" id="PF00941">
    <property type="entry name" value="FAD_binding_5"/>
    <property type="match status" value="1"/>
</dbReference>
<proteinExistence type="predicted"/>
<evidence type="ECO:0000259" key="1">
    <source>
        <dbReference type="PROSITE" id="PS51387"/>
    </source>
</evidence>
<dbReference type="OrthoDB" id="3574189at2"/>
<dbReference type="RefSeq" id="WP_064279880.1">
    <property type="nucleotide sequence ID" value="NZ_LWCS01000001.1"/>
</dbReference>